<protein>
    <submittedName>
        <fullName evidence="1">Uncharacterized protein</fullName>
    </submittedName>
</protein>
<keyword evidence="2" id="KW-1185">Reference proteome</keyword>
<dbReference type="HOGENOM" id="CLU_1846460_0_0_1"/>
<accession>L8WHV4</accession>
<gene>
    <name evidence="1" type="ORF">AG1IA_08440</name>
</gene>
<reference evidence="1 2" key="1">
    <citation type="journal article" date="2013" name="Nat. Commun.">
        <title>The evolution and pathogenic mechanisms of the rice sheath blight pathogen.</title>
        <authorList>
            <person name="Zheng A."/>
            <person name="Lin R."/>
            <person name="Xu L."/>
            <person name="Qin P."/>
            <person name="Tang C."/>
            <person name="Ai P."/>
            <person name="Zhang D."/>
            <person name="Liu Y."/>
            <person name="Sun Z."/>
            <person name="Feng H."/>
            <person name="Wang Y."/>
            <person name="Chen Y."/>
            <person name="Liang X."/>
            <person name="Fu R."/>
            <person name="Li Q."/>
            <person name="Zhang J."/>
            <person name="Yu X."/>
            <person name="Xie Z."/>
            <person name="Ding L."/>
            <person name="Guan P."/>
            <person name="Tang J."/>
            <person name="Liang Y."/>
            <person name="Wang S."/>
            <person name="Deng Q."/>
            <person name="Li S."/>
            <person name="Zhu J."/>
            <person name="Wang L."/>
            <person name="Liu H."/>
            <person name="Li P."/>
        </authorList>
    </citation>
    <scope>NUCLEOTIDE SEQUENCE [LARGE SCALE GENOMIC DNA]</scope>
    <source>
        <strain evidence="2">AG-1 IA</strain>
    </source>
</reference>
<dbReference type="EMBL" id="AFRT01002588">
    <property type="protein sequence ID" value="ELU37530.1"/>
    <property type="molecule type" value="Genomic_DNA"/>
</dbReference>
<dbReference type="Proteomes" id="UP000011668">
    <property type="component" value="Unassembled WGS sequence"/>
</dbReference>
<evidence type="ECO:0000313" key="2">
    <source>
        <dbReference type="Proteomes" id="UP000011668"/>
    </source>
</evidence>
<organism evidence="1 2">
    <name type="scientific">Thanatephorus cucumeris (strain AG1-IA)</name>
    <name type="common">Rice sheath blight fungus</name>
    <name type="synonym">Rhizoctonia solani</name>
    <dbReference type="NCBI Taxonomy" id="983506"/>
    <lineage>
        <taxon>Eukaryota</taxon>
        <taxon>Fungi</taxon>
        <taxon>Dikarya</taxon>
        <taxon>Basidiomycota</taxon>
        <taxon>Agaricomycotina</taxon>
        <taxon>Agaricomycetes</taxon>
        <taxon>Cantharellales</taxon>
        <taxon>Ceratobasidiaceae</taxon>
        <taxon>Rhizoctonia</taxon>
        <taxon>Rhizoctonia solani AG-1</taxon>
    </lineage>
</organism>
<name>L8WHV4_THACA</name>
<dbReference type="AlphaFoldDB" id="L8WHV4"/>
<proteinExistence type="predicted"/>
<sequence>MTDVVPVKPKYPEACNIYKTRKNENETIIASKKIAAKKCRDTGLHRRTLVDSVQGLRNNTVVVVLAKVFGEANGSRDARVKTKSICIGYVLVNECAAKEAGGWVDRYVDERLKSANKSFDFFPTGSLLLKKAPKAFRND</sequence>
<comment type="caution">
    <text evidence="1">The sequence shown here is derived from an EMBL/GenBank/DDBJ whole genome shotgun (WGS) entry which is preliminary data.</text>
</comment>
<evidence type="ECO:0000313" key="1">
    <source>
        <dbReference type="EMBL" id="ELU37530.1"/>
    </source>
</evidence>